<dbReference type="EMBL" id="AE009440">
    <property type="protein sequence ID" value="AAP99041.1"/>
    <property type="molecule type" value="Genomic_DNA"/>
</dbReference>
<evidence type="ECO:0000313" key="1">
    <source>
        <dbReference type="EMBL" id="AAP99041.1"/>
    </source>
</evidence>
<dbReference type="Proteomes" id="UP000000424">
    <property type="component" value="Chromosome"/>
</dbReference>
<organism evidence="1 2">
    <name type="scientific">Chlamydia pneumoniae</name>
    <name type="common">Chlamydophila pneumoniae</name>
    <dbReference type="NCBI Taxonomy" id="83558"/>
    <lineage>
        <taxon>Bacteria</taxon>
        <taxon>Pseudomonadati</taxon>
        <taxon>Chlamydiota</taxon>
        <taxon>Chlamydiia</taxon>
        <taxon>Chlamydiales</taxon>
        <taxon>Chlamydiaceae</taxon>
        <taxon>Chlamydia/Chlamydophila group</taxon>
        <taxon>Chlamydia</taxon>
    </lineage>
</organism>
<accession>A0ABN3YT80</accession>
<proteinExistence type="predicted"/>
<keyword evidence="2" id="KW-1185">Reference proteome</keyword>
<evidence type="ECO:0000313" key="2">
    <source>
        <dbReference type="Proteomes" id="UP000000424"/>
    </source>
</evidence>
<gene>
    <name evidence="1" type="ordered locus">CpB1113</name>
</gene>
<reference evidence="1" key="1">
    <citation type="submission" date="2002-05" db="EMBL/GenBank/DDBJ databases">
        <title>The genome sequence of Chlamydia pneumoniae TW183 and comparison with other Chlamydia strains based on whole genome sequence analysis.</title>
        <authorList>
            <person name="Geng M.M."/>
            <person name="Schuhmacher A."/>
            <person name="Muehldorfer I."/>
            <person name="Bensch K.W."/>
            <person name="Schaefer K.P."/>
            <person name="Schneider S."/>
            <person name="Pohl T."/>
            <person name="Essig A."/>
            <person name="Marre R."/>
            <person name="Melchers K."/>
        </authorList>
    </citation>
    <scope>NUCLEOTIDE SEQUENCE [LARGE SCALE GENOMIC DNA]</scope>
    <source>
        <strain evidence="1">TW-183</strain>
    </source>
</reference>
<protein>
    <submittedName>
        <fullName evidence="1">Uncharacterized protein</fullName>
    </submittedName>
</protein>
<name>A0ABN3YT80_CHLPN</name>
<sequence length="60" mass="7306">MYVFLHDYLYSVSQNLKNVKYQTSYTLVSLAPRSYLQKYTKLLFNLYLEVVITIRYSRQK</sequence>